<evidence type="ECO:0000256" key="6">
    <source>
        <dbReference type="ARBA" id="ARBA00023276"/>
    </source>
</evidence>
<dbReference type="SUPFAM" id="SSF161021">
    <property type="entry name" value="Photosystem II reaction center protein J, PsbJ"/>
    <property type="match status" value="1"/>
</dbReference>
<evidence type="ECO:0000256" key="5">
    <source>
        <dbReference type="ARBA" id="ARBA00023136"/>
    </source>
</evidence>
<evidence type="ECO:0000256" key="4">
    <source>
        <dbReference type="ARBA" id="ARBA00022989"/>
    </source>
</evidence>
<dbReference type="PANTHER" id="PTHR34812:SF3">
    <property type="entry name" value="PHOTOSYSTEM II REACTION CENTER PROTEIN J"/>
    <property type="match status" value="1"/>
</dbReference>
<dbReference type="HAMAP" id="MF_01305">
    <property type="entry name" value="PSII_PsbJ"/>
    <property type="match status" value="1"/>
</dbReference>
<evidence type="ECO:0000256" key="7">
    <source>
        <dbReference type="SAM" id="Phobius"/>
    </source>
</evidence>
<comment type="caution">
    <text evidence="8">The sequence shown here is derived from an EMBL/GenBank/DDBJ whole genome shotgun (WGS) entry which is preliminary data.</text>
</comment>
<dbReference type="Proteomes" id="UP001634007">
    <property type="component" value="Unassembled WGS sequence"/>
</dbReference>
<evidence type="ECO:0000313" key="8">
    <source>
        <dbReference type="EMBL" id="KAL3744095.1"/>
    </source>
</evidence>
<dbReference type="AlphaFoldDB" id="A0ABD3KWI0"/>
<protein>
    <submittedName>
        <fullName evidence="8">Uncharacterized protein</fullName>
    </submittedName>
</protein>
<dbReference type="GO" id="GO:0009523">
    <property type="term" value="C:photosystem II"/>
    <property type="evidence" value="ECO:0007669"/>
    <property type="project" value="UniProtKB-KW"/>
</dbReference>
<keyword evidence="2" id="KW-0602">Photosynthesis</keyword>
<keyword evidence="1" id="KW-0674">Reaction center</keyword>
<dbReference type="Pfam" id="PF01788">
    <property type="entry name" value="PsbJ"/>
    <property type="match status" value="1"/>
</dbReference>
<keyword evidence="4 7" id="KW-1133">Transmembrane helix</keyword>
<accession>A0ABD3KWI0</accession>
<dbReference type="EMBL" id="JBJKBG010000003">
    <property type="protein sequence ID" value="KAL3744095.1"/>
    <property type="molecule type" value="Genomic_DNA"/>
</dbReference>
<keyword evidence="9" id="KW-1185">Reference proteome</keyword>
<reference evidence="8 9" key="1">
    <citation type="submission" date="2024-11" db="EMBL/GenBank/DDBJ databases">
        <title>Chromosome-level genome assembly of Eucalyptus globulus Labill. provides insights into its genome evolution.</title>
        <authorList>
            <person name="Li X."/>
        </authorList>
    </citation>
    <scope>NUCLEOTIDE SEQUENCE [LARGE SCALE GENOMIC DNA]</scope>
    <source>
        <strain evidence="8">CL2024</strain>
        <tissue evidence="8">Fresh tender leaves</tissue>
    </source>
</reference>
<name>A0ABD3KWI0_EUCGL</name>
<keyword evidence="3 7" id="KW-0812">Transmembrane</keyword>
<dbReference type="InterPro" id="IPR037267">
    <property type="entry name" value="PSII_PsbJ_sf"/>
</dbReference>
<keyword evidence="5 7" id="KW-0472">Membrane</keyword>
<sequence length="50" mass="5416">MVNTTGRIPLLIIGIITGILVIDLICKFFYGSYSGLGFSFAIPVIKLGLR</sequence>
<evidence type="ECO:0000313" key="9">
    <source>
        <dbReference type="Proteomes" id="UP001634007"/>
    </source>
</evidence>
<evidence type="ECO:0000256" key="3">
    <source>
        <dbReference type="ARBA" id="ARBA00022692"/>
    </source>
</evidence>
<feature type="transmembrane region" description="Helical" evidence="7">
    <location>
        <begin position="6"/>
        <end position="30"/>
    </location>
</feature>
<keyword evidence="6" id="KW-0604">Photosystem II</keyword>
<dbReference type="Gene3D" id="6.10.250.2070">
    <property type="match status" value="1"/>
</dbReference>
<dbReference type="PANTHER" id="PTHR34812">
    <property type="entry name" value="PHOTOSYSTEM II REACTION CENTER PROTEIN J"/>
    <property type="match status" value="1"/>
</dbReference>
<proteinExistence type="inferred from homology"/>
<evidence type="ECO:0000256" key="1">
    <source>
        <dbReference type="ARBA" id="ARBA00022469"/>
    </source>
</evidence>
<evidence type="ECO:0000256" key="2">
    <source>
        <dbReference type="ARBA" id="ARBA00022531"/>
    </source>
</evidence>
<dbReference type="GO" id="GO:0015979">
    <property type="term" value="P:photosynthesis"/>
    <property type="evidence" value="ECO:0007669"/>
    <property type="project" value="UniProtKB-KW"/>
</dbReference>
<dbReference type="InterPro" id="IPR002682">
    <property type="entry name" value="PSII_PsbJ"/>
</dbReference>
<gene>
    <name evidence="8" type="ORF">ACJRO7_013363</name>
</gene>
<organism evidence="8 9">
    <name type="scientific">Eucalyptus globulus</name>
    <name type="common">Tasmanian blue gum</name>
    <dbReference type="NCBI Taxonomy" id="34317"/>
    <lineage>
        <taxon>Eukaryota</taxon>
        <taxon>Viridiplantae</taxon>
        <taxon>Streptophyta</taxon>
        <taxon>Embryophyta</taxon>
        <taxon>Tracheophyta</taxon>
        <taxon>Spermatophyta</taxon>
        <taxon>Magnoliopsida</taxon>
        <taxon>eudicotyledons</taxon>
        <taxon>Gunneridae</taxon>
        <taxon>Pentapetalae</taxon>
        <taxon>rosids</taxon>
        <taxon>malvids</taxon>
        <taxon>Myrtales</taxon>
        <taxon>Myrtaceae</taxon>
        <taxon>Myrtoideae</taxon>
        <taxon>Eucalypteae</taxon>
        <taxon>Eucalyptus</taxon>
    </lineage>
</organism>